<sequence>ARARHQPRRPHRRLARPRARGARGSVRPPEHRGLPDARGADLDVGRRNALRPRGRHRRGRDRRGLVAPSARPAHAGAAARARGPLGRERGRRRPRRLLADDWRAVGEPPGEQRAGRQQARAARPGAAHRVRCPADPRHERPGCSARVRRRTGGGRVQGASRGSRATRRRPRRVSDLAGVRRRARGNRAGAVPDPDARPQALRRAGHGDRRRVLVVQHRQPGRAGGSRRLARPADRRPSPHRRGPAGGHRAPLRRSHAQLRAPVRRDRPRATTRRRFHVLRAQSERPVGLGRAAHGAAAPCPTCRRAAGRHM</sequence>
<proteinExistence type="predicted"/>
<feature type="non-terminal residue" evidence="2">
    <location>
        <position position="1"/>
    </location>
</feature>
<evidence type="ECO:0000256" key="1">
    <source>
        <dbReference type="SAM" id="MobiDB-lite"/>
    </source>
</evidence>
<feature type="region of interest" description="Disordered" evidence="1">
    <location>
        <begin position="1"/>
        <end position="270"/>
    </location>
</feature>
<feature type="compositionally biased region" description="Low complexity" evidence="1">
    <location>
        <begin position="111"/>
        <end position="125"/>
    </location>
</feature>
<feature type="compositionally biased region" description="Basic and acidic residues" evidence="1">
    <location>
        <begin position="132"/>
        <end position="141"/>
    </location>
</feature>
<feature type="compositionally biased region" description="Low complexity" evidence="1">
    <location>
        <begin position="67"/>
        <end position="84"/>
    </location>
</feature>
<feature type="compositionally biased region" description="Basic and acidic residues" evidence="1">
    <location>
        <begin position="28"/>
        <end position="46"/>
    </location>
</feature>
<evidence type="ECO:0000313" key="2">
    <source>
        <dbReference type="EMBL" id="CAA9507551.1"/>
    </source>
</evidence>
<organism evidence="2">
    <name type="scientific">uncultured Solirubrobacteraceae bacterium</name>
    <dbReference type="NCBI Taxonomy" id="1162706"/>
    <lineage>
        <taxon>Bacteria</taxon>
        <taxon>Bacillati</taxon>
        <taxon>Actinomycetota</taxon>
        <taxon>Thermoleophilia</taxon>
        <taxon>Solirubrobacterales</taxon>
        <taxon>Solirubrobacteraceae</taxon>
        <taxon>environmental samples</taxon>
    </lineage>
</organism>
<dbReference type="EMBL" id="CADCVT010000233">
    <property type="protein sequence ID" value="CAA9507551.1"/>
    <property type="molecule type" value="Genomic_DNA"/>
</dbReference>
<feature type="non-terminal residue" evidence="2">
    <location>
        <position position="311"/>
    </location>
</feature>
<reference evidence="2" key="1">
    <citation type="submission" date="2020-02" db="EMBL/GenBank/DDBJ databases">
        <authorList>
            <person name="Meier V. D."/>
        </authorList>
    </citation>
    <scope>NUCLEOTIDE SEQUENCE</scope>
    <source>
        <strain evidence="2">AVDCRST_MAG85</strain>
    </source>
</reference>
<dbReference type="AlphaFoldDB" id="A0A6J4SX28"/>
<accession>A0A6J4SX28</accession>
<gene>
    <name evidence="2" type="ORF">AVDCRST_MAG85-2134</name>
</gene>
<name>A0A6J4SX28_9ACTN</name>
<feature type="compositionally biased region" description="Basic residues" evidence="1">
    <location>
        <begin position="1"/>
        <end position="21"/>
    </location>
</feature>
<protein>
    <submittedName>
        <fullName evidence="2">Uncharacterized protein</fullName>
    </submittedName>
</protein>
<feature type="compositionally biased region" description="Basic residues" evidence="1">
    <location>
        <begin position="48"/>
        <end position="61"/>
    </location>
</feature>